<name>A0ABY5MVX6_9SPHN</name>
<feature type="compositionally biased region" description="Polar residues" evidence="1">
    <location>
        <begin position="1"/>
        <end position="10"/>
    </location>
</feature>
<accession>A0ABY5MVX6</accession>
<dbReference type="Proteomes" id="UP000831921">
    <property type="component" value="Chromosome"/>
</dbReference>
<evidence type="ECO:0000313" key="4">
    <source>
        <dbReference type="Proteomes" id="UP000831921"/>
    </source>
</evidence>
<dbReference type="Pfam" id="PF18932">
    <property type="entry name" value="DUF5681"/>
    <property type="match status" value="1"/>
</dbReference>
<proteinExistence type="predicted"/>
<gene>
    <name evidence="3" type="ORF">M1K48_00345</name>
</gene>
<dbReference type="InterPro" id="IPR043736">
    <property type="entry name" value="DUF5681"/>
</dbReference>
<feature type="domain" description="DUF5681" evidence="2">
    <location>
        <begin position="19"/>
        <end position="94"/>
    </location>
</feature>
<dbReference type="EMBL" id="CP097253">
    <property type="protein sequence ID" value="UUR08136.1"/>
    <property type="molecule type" value="Genomic_DNA"/>
</dbReference>
<dbReference type="RefSeq" id="WP_249503917.1">
    <property type="nucleotide sequence ID" value="NZ_CP097253.1"/>
</dbReference>
<keyword evidence="4" id="KW-1185">Reference proteome</keyword>
<evidence type="ECO:0000313" key="3">
    <source>
        <dbReference type="EMBL" id="UUR08136.1"/>
    </source>
</evidence>
<reference evidence="3 4" key="1">
    <citation type="submission" date="2022-05" db="EMBL/GenBank/DDBJ databases">
        <title>S8-45 Sphingomonas ultraviolaceadurans.</title>
        <authorList>
            <person name="Liu Y."/>
        </authorList>
    </citation>
    <scope>NUCLEOTIDE SEQUENCE [LARGE SCALE GENOMIC DNA]</scope>
    <source>
        <strain evidence="3 4">S8-45</strain>
    </source>
</reference>
<protein>
    <submittedName>
        <fullName evidence="3">DUF5681 domain-containing protein</fullName>
    </submittedName>
</protein>
<evidence type="ECO:0000259" key="2">
    <source>
        <dbReference type="Pfam" id="PF18932"/>
    </source>
</evidence>
<feature type="region of interest" description="Disordered" evidence="1">
    <location>
        <begin position="1"/>
        <end position="43"/>
    </location>
</feature>
<evidence type="ECO:0000256" key="1">
    <source>
        <dbReference type="SAM" id="MobiDB-lite"/>
    </source>
</evidence>
<organism evidence="3 4">
    <name type="scientific">Sphingomonas glaciei</name>
    <dbReference type="NCBI Taxonomy" id="2938948"/>
    <lineage>
        <taxon>Bacteria</taxon>
        <taxon>Pseudomonadati</taxon>
        <taxon>Pseudomonadota</taxon>
        <taxon>Alphaproteobacteria</taxon>
        <taxon>Sphingomonadales</taxon>
        <taxon>Sphingomonadaceae</taxon>
        <taxon>Sphingomonas</taxon>
    </lineage>
</organism>
<sequence length="192" mass="20850">MSAPNEQGQASGYGRPPVSGRFKTGTSGNPKGRPRGRKSSVPYDTVLGQMVTIREDGRQRRVTAAEAFILQLTKKGLAGDSAAARSSLAAIEAARASRSASGQELPTIRLQARAFGLCCSIVDLGLGVLLNPHDKQRVRLMLKPWIVDAALSRLGSRRLSPEEQSIVLASTRNPEQVSWPEWWDTSSLEQNR</sequence>